<keyword evidence="10" id="KW-0472">Membrane</keyword>
<evidence type="ECO:0000313" key="13">
    <source>
        <dbReference type="EMBL" id="GAA3878899.1"/>
    </source>
</evidence>
<evidence type="ECO:0000256" key="4">
    <source>
        <dbReference type="ARBA" id="ARBA00022553"/>
    </source>
</evidence>
<dbReference type="EMBL" id="BAAAZA010000015">
    <property type="protein sequence ID" value="GAA3878899.1"/>
    <property type="molecule type" value="Genomic_DNA"/>
</dbReference>
<dbReference type="PANTHER" id="PTHR24421:SF10">
    <property type="entry name" value="NITRATE_NITRITE SENSOR PROTEIN NARQ"/>
    <property type="match status" value="1"/>
</dbReference>
<dbReference type="CDD" id="cd16917">
    <property type="entry name" value="HATPase_UhpB-NarQ-NarX-like"/>
    <property type="match status" value="1"/>
</dbReference>
<evidence type="ECO:0000313" key="14">
    <source>
        <dbReference type="Proteomes" id="UP001501563"/>
    </source>
</evidence>
<dbReference type="InterPro" id="IPR003660">
    <property type="entry name" value="HAMP_dom"/>
</dbReference>
<keyword evidence="7" id="KW-0547">Nucleotide-binding</keyword>
<dbReference type="SMART" id="SM00304">
    <property type="entry name" value="HAMP"/>
    <property type="match status" value="1"/>
</dbReference>
<comment type="subcellular location">
    <subcellularLocation>
        <location evidence="2">Membrane</location>
    </subcellularLocation>
</comment>
<keyword evidence="5" id="KW-0808">Transferase</keyword>
<evidence type="ECO:0000256" key="8">
    <source>
        <dbReference type="ARBA" id="ARBA00022777"/>
    </source>
</evidence>
<dbReference type="EC" id="2.7.13.3" evidence="3"/>
<protein>
    <recommendedName>
        <fullName evidence="3">histidine kinase</fullName>
        <ecNumber evidence="3">2.7.13.3</ecNumber>
    </recommendedName>
</protein>
<dbReference type="Pfam" id="PF05227">
    <property type="entry name" value="CHASE3"/>
    <property type="match status" value="1"/>
</dbReference>
<dbReference type="PROSITE" id="PS50885">
    <property type="entry name" value="HAMP"/>
    <property type="match status" value="1"/>
</dbReference>
<evidence type="ECO:0000256" key="1">
    <source>
        <dbReference type="ARBA" id="ARBA00000085"/>
    </source>
</evidence>
<evidence type="ECO:0000256" key="11">
    <source>
        <dbReference type="ARBA" id="ARBA00023012"/>
    </source>
</evidence>
<dbReference type="Gene3D" id="1.20.5.1930">
    <property type="match status" value="1"/>
</dbReference>
<organism evidence="13 14">
    <name type="scientific">Streptomyces lannensis</name>
    <dbReference type="NCBI Taxonomy" id="766498"/>
    <lineage>
        <taxon>Bacteria</taxon>
        <taxon>Bacillati</taxon>
        <taxon>Actinomycetota</taxon>
        <taxon>Actinomycetes</taxon>
        <taxon>Kitasatosporales</taxon>
        <taxon>Streptomycetaceae</taxon>
        <taxon>Streptomyces</taxon>
    </lineage>
</organism>
<proteinExistence type="predicted"/>
<dbReference type="InterPro" id="IPR050482">
    <property type="entry name" value="Sensor_HK_TwoCompSys"/>
</dbReference>
<keyword evidence="4" id="KW-0597">Phosphoprotein</keyword>
<dbReference type="InterPro" id="IPR003594">
    <property type="entry name" value="HATPase_dom"/>
</dbReference>
<evidence type="ECO:0000256" key="10">
    <source>
        <dbReference type="ARBA" id="ARBA00022989"/>
    </source>
</evidence>
<dbReference type="SUPFAM" id="SSF158472">
    <property type="entry name" value="HAMP domain-like"/>
    <property type="match status" value="1"/>
</dbReference>
<keyword evidence="6" id="KW-0812">Transmembrane</keyword>
<comment type="caution">
    <text evidence="13">The sequence shown here is derived from an EMBL/GenBank/DDBJ whole genome shotgun (WGS) entry which is preliminary data.</text>
</comment>
<evidence type="ECO:0000259" key="12">
    <source>
        <dbReference type="PROSITE" id="PS50885"/>
    </source>
</evidence>
<dbReference type="Proteomes" id="UP001501563">
    <property type="component" value="Unassembled WGS sequence"/>
</dbReference>
<gene>
    <name evidence="13" type="ORF">GCM10022207_51800</name>
</gene>
<keyword evidence="8" id="KW-0418">Kinase</keyword>
<dbReference type="PANTHER" id="PTHR24421">
    <property type="entry name" value="NITRATE/NITRITE SENSOR PROTEIN NARX-RELATED"/>
    <property type="match status" value="1"/>
</dbReference>
<feature type="domain" description="HAMP" evidence="12">
    <location>
        <begin position="198"/>
        <end position="250"/>
    </location>
</feature>
<keyword evidence="9" id="KW-0067">ATP-binding</keyword>
<accession>A0ABP7KLD5</accession>
<dbReference type="Pfam" id="PF07730">
    <property type="entry name" value="HisKA_3"/>
    <property type="match status" value="1"/>
</dbReference>
<evidence type="ECO:0000256" key="6">
    <source>
        <dbReference type="ARBA" id="ARBA00022692"/>
    </source>
</evidence>
<evidence type="ECO:0000256" key="5">
    <source>
        <dbReference type="ARBA" id="ARBA00022679"/>
    </source>
</evidence>
<comment type="catalytic activity">
    <reaction evidence="1">
        <text>ATP + protein L-histidine = ADP + protein N-phospho-L-histidine.</text>
        <dbReference type="EC" id="2.7.13.3"/>
    </reaction>
</comment>
<dbReference type="CDD" id="cd06225">
    <property type="entry name" value="HAMP"/>
    <property type="match status" value="1"/>
</dbReference>
<keyword evidence="10" id="KW-1133">Transmembrane helix</keyword>
<evidence type="ECO:0000256" key="9">
    <source>
        <dbReference type="ARBA" id="ARBA00022840"/>
    </source>
</evidence>
<dbReference type="InterPro" id="IPR011712">
    <property type="entry name" value="Sig_transdc_His_kin_sub3_dim/P"/>
</dbReference>
<dbReference type="Gene3D" id="3.30.565.10">
    <property type="entry name" value="Histidine kinase-like ATPase, C-terminal domain"/>
    <property type="match status" value="1"/>
</dbReference>
<keyword evidence="14" id="KW-1185">Reference proteome</keyword>
<evidence type="ECO:0000256" key="3">
    <source>
        <dbReference type="ARBA" id="ARBA00012438"/>
    </source>
</evidence>
<sequence length="457" mass="49322">MIVVSSLLILLIGSAFAVLLRSVADLRTTEQHAQQSEELLMAVDQVQRQFFNLETDARGYALTGQQQYNTRWQAAQAAFPKQAVALTRLVGINPEQRSAAERIRQTGITYIKEHPIPSKSAAKHDPPTRQRITAMERDDWRAEPIRDEFYRIVATRQSLVTAREERAVATADRAVAASVGGLTGSVLLLTAFAGYIIRAIVHPVRRTAAMADRLANGDLSARTPETGVSEIGGLERSFNRMAASLQESHAELSTSRSRILAAADRARQRIEHDLHDGAQQQLVAVILELKTVQSAIPAAQPWLKAKAARAADELVGVLDGLRELSHGIHPAVLSKGGLPPALRALARRSPVPVTLDVDVPQRLSEPIEVAAYYVVSEALTNTAKHAHASYVHVTARARDDVLYLAVHDDGVGGAALGHGSGLVGLTDRIRALGGILTLHSPDGQGSTLRACLPLTEP</sequence>
<dbReference type="Pfam" id="PF00672">
    <property type="entry name" value="HAMP"/>
    <property type="match status" value="1"/>
</dbReference>
<dbReference type="Pfam" id="PF02518">
    <property type="entry name" value="HATPase_c"/>
    <property type="match status" value="1"/>
</dbReference>
<name>A0ABP7KLD5_9ACTN</name>
<dbReference type="InterPro" id="IPR036890">
    <property type="entry name" value="HATPase_C_sf"/>
</dbReference>
<dbReference type="SUPFAM" id="SSF55874">
    <property type="entry name" value="ATPase domain of HSP90 chaperone/DNA topoisomerase II/histidine kinase"/>
    <property type="match status" value="1"/>
</dbReference>
<dbReference type="InterPro" id="IPR007891">
    <property type="entry name" value="CHASE3"/>
</dbReference>
<keyword evidence="11" id="KW-0902">Two-component regulatory system</keyword>
<dbReference type="RefSeq" id="WP_345551551.1">
    <property type="nucleotide sequence ID" value="NZ_BAAAZA010000015.1"/>
</dbReference>
<reference evidence="14" key="1">
    <citation type="journal article" date="2019" name="Int. J. Syst. Evol. Microbiol.">
        <title>The Global Catalogue of Microorganisms (GCM) 10K type strain sequencing project: providing services to taxonomists for standard genome sequencing and annotation.</title>
        <authorList>
            <consortium name="The Broad Institute Genomics Platform"/>
            <consortium name="The Broad Institute Genome Sequencing Center for Infectious Disease"/>
            <person name="Wu L."/>
            <person name="Ma J."/>
        </authorList>
    </citation>
    <scope>NUCLEOTIDE SEQUENCE [LARGE SCALE GENOMIC DNA]</scope>
    <source>
        <strain evidence="14">JCM 16578</strain>
    </source>
</reference>
<evidence type="ECO:0000256" key="7">
    <source>
        <dbReference type="ARBA" id="ARBA00022741"/>
    </source>
</evidence>
<dbReference type="SMART" id="SM00387">
    <property type="entry name" value="HATPase_c"/>
    <property type="match status" value="1"/>
</dbReference>
<evidence type="ECO:0000256" key="2">
    <source>
        <dbReference type="ARBA" id="ARBA00004370"/>
    </source>
</evidence>
<dbReference type="Gene3D" id="6.10.340.10">
    <property type="match status" value="1"/>
</dbReference>